<evidence type="ECO:0000313" key="2">
    <source>
        <dbReference type="EMBL" id="VEU44829.1"/>
    </source>
</evidence>
<dbReference type="Proteomes" id="UP000291116">
    <property type="component" value="Unassembled WGS sequence"/>
</dbReference>
<reference evidence="2 3" key="1">
    <citation type="submission" date="2019-01" db="EMBL/GenBank/DDBJ databases">
        <authorList>
            <person name="Ferrante I. M."/>
        </authorList>
    </citation>
    <scope>NUCLEOTIDE SEQUENCE [LARGE SCALE GENOMIC DNA]</scope>
    <source>
        <strain evidence="2 3">B856</strain>
    </source>
</reference>
<organism evidence="2 3">
    <name type="scientific">Pseudo-nitzschia multistriata</name>
    <dbReference type="NCBI Taxonomy" id="183589"/>
    <lineage>
        <taxon>Eukaryota</taxon>
        <taxon>Sar</taxon>
        <taxon>Stramenopiles</taxon>
        <taxon>Ochrophyta</taxon>
        <taxon>Bacillariophyta</taxon>
        <taxon>Bacillariophyceae</taxon>
        <taxon>Bacillariophycidae</taxon>
        <taxon>Bacillariales</taxon>
        <taxon>Bacillariaceae</taxon>
        <taxon>Pseudo-nitzschia</taxon>
    </lineage>
</organism>
<feature type="region of interest" description="Disordered" evidence="1">
    <location>
        <begin position="45"/>
        <end position="66"/>
    </location>
</feature>
<gene>
    <name evidence="2" type="ORF">PSNMU_V1.4_AUG-EV-PASAV3_0119640</name>
</gene>
<sequence>MDSWMRMAALNSASFLSFSDSSCFLLWVDLLEKFLSLSPLLGGATISSSSSSSLSQSLSSSSHSMSRAFSTSPTAMFMSPCSASVKLYCLATALVSISTSSSLFP</sequence>
<evidence type="ECO:0000256" key="1">
    <source>
        <dbReference type="SAM" id="MobiDB-lite"/>
    </source>
</evidence>
<keyword evidence="3" id="KW-1185">Reference proteome</keyword>
<name>A0A448ZS05_9STRA</name>
<accession>A0A448ZS05</accession>
<proteinExistence type="predicted"/>
<protein>
    <submittedName>
        <fullName evidence="2">Uncharacterized protein</fullName>
    </submittedName>
</protein>
<evidence type="ECO:0000313" key="3">
    <source>
        <dbReference type="Proteomes" id="UP000291116"/>
    </source>
</evidence>
<dbReference type="AlphaFoldDB" id="A0A448ZS05"/>
<dbReference type="EMBL" id="CAACVS010000669">
    <property type="protein sequence ID" value="VEU44829.1"/>
    <property type="molecule type" value="Genomic_DNA"/>
</dbReference>